<evidence type="ECO:0000313" key="2">
    <source>
        <dbReference type="EMBL" id="PWU68988.1"/>
    </source>
</evidence>
<evidence type="ECO:0000256" key="1">
    <source>
        <dbReference type="SAM" id="MobiDB-lite"/>
    </source>
</evidence>
<reference evidence="2 3" key="1">
    <citation type="submission" date="2018-05" db="EMBL/GenBank/DDBJ databases">
        <title>Genomic analysis of Gracilibacillus dipsosauri DD1 reveals novel features of a salt-tolerant amylase.</title>
        <authorList>
            <person name="Deutch C.E."/>
            <person name="Yang S."/>
        </authorList>
    </citation>
    <scope>NUCLEOTIDE SEQUENCE [LARGE SCALE GENOMIC DNA]</scope>
    <source>
        <strain evidence="2 3">DD1</strain>
    </source>
</reference>
<accession>A0A317L271</accession>
<evidence type="ECO:0000313" key="3">
    <source>
        <dbReference type="Proteomes" id="UP000245624"/>
    </source>
</evidence>
<evidence type="ECO:0008006" key="4">
    <source>
        <dbReference type="Google" id="ProtNLM"/>
    </source>
</evidence>
<name>A0A317L271_9BACI</name>
<feature type="region of interest" description="Disordered" evidence="1">
    <location>
        <begin position="41"/>
        <end position="66"/>
    </location>
</feature>
<protein>
    <recommendedName>
        <fullName evidence="4">YtxH domain-containing protein</fullName>
    </recommendedName>
</protein>
<keyword evidence="3" id="KW-1185">Reference proteome</keyword>
<proteinExistence type="predicted"/>
<organism evidence="2 3">
    <name type="scientific">Gracilibacillus dipsosauri</name>
    <dbReference type="NCBI Taxonomy" id="178340"/>
    <lineage>
        <taxon>Bacteria</taxon>
        <taxon>Bacillati</taxon>
        <taxon>Bacillota</taxon>
        <taxon>Bacilli</taxon>
        <taxon>Bacillales</taxon>
        <taxon>Bacillaceae</taxon>
        <taxon>Gracilibacillus</taxon>
    </lineage>
</organism>
<comment type="caution">
    <text evidence="2">The sequence shown here is derived from an EMBL/GenBank/DDBJ whole genome shotgun (WGS) entry which is preliminary data.</text>
</comment>
<gene>
    <name evidence="2" type="ORF">DLJ74_11290</name>
</gene>
<dbReference type="EMBL" id="QGTD01000008">
    <property type="protein sequence ID" value="PWU68988.1"/>
    <property type="molecule type" value="Genomic_DNA"/>
</dbReference>
<dbReference type="Proteomes" id="UP000245624">
    <property type="component" value="Unassembled WGS sequence"/>
</dbReference>
<dbReference type="RefSeq" id="WP_109984512.1">
    <property type="nucleotide sequence ID" value="NZ_JAJUIE010000125.1"/>
</dbReference>
<dbReference type="AlphaFoldDB" id="A0A317L271"/>
<sequence length="83" mass="9080">MNKKITSALGGAAVVTLSYALMGKSRRAQIKNKFQKISDSLRKKDTDLPINSAGHPEDSSLENAEMVSEGSQYGVNYYNKAKQ</sequence>
<dbReference type="OrthoDB" id="2390014at2"/>